<dbReference type="InterPro" id="IPR023213">
    <property type="entry name" value="CAT-like_dom_sf"/>
</dbReference>
<evidence type="ECO:0000313" key="7">
    <source>
        <dbReference type="Proteomes" id="UP000823674"/>
    </source>
</evidence>
<gene>
    <name evidence="6" type="primary">A04p021710.1_BraROA</name>
    <name evidence="6" type="ORF">IGI04_015873</name>
</gene>
<proteinExistence type="predicted"/>
<keyword evidence="2 4" id="KW-0732">Signal</keyword>
<name>A0ABQ7MRB2_BRACM</name>
<feature type="signal peptide" evidence="4">
    <location>
        <begin position="1"/>
        <end position="31"/>
    </location>
</feature>
<evidence type="ECO:0000256" key="3">
    <source>
        <dbReference type="ARBA" id="ARBA00023315"/>
    </source>
</evidence>
<keyword evidence="1" id="KW-0808">Transferase</keyword>
<evidence type="ECO:0000256" key="2">
    <source>
        <dbReference type="ARBA" id="ARBA00022729"/>
    </source>
</evidence>
<protein>
    <recommendedName>
        <fullName evidence="5">Prolamin-like domain-containing protein</fullName>
    </recommendedName>
</protein>
<dbReference type="InterPro" id="IPR051504">
    <property type="entry name" value="Plant_metabolite_acyltrans"/>
</dbReference>
<reference evidence="6 7" key="1">
    <citation type="submission" date="2021-03" db="EMBL/GenBank/DDBJ databases">
        <authorList>
            <person name="King G.J."/>
            <person name="Bancroft I."/>
            <person name="Baten A."/>
            <person name="Bloomfield J."/>
            <person name="Borpatragohain P."/>
            <person name="He Z."/>
            <person name="Irish N."/>
            <person name="Irwin J."/>
            <person name="Liu K."/>
            <person name="Mauleon R.P."/>
            <person name="Moore J."/>
            <person name="Morris R."/>
            <person name="Ostergaard L."/>
            <person name="Wang B."/>
            <person name="Wells R."/>
        </authorList>
    </citation>
    <scope>NUCLEOTIDE SEQUENCE [LARGE SCALE GENOMIC DNA]</scope>
    <source>
        <strain evidence="6">R-o-18</strain>
        <tissue evidence="6">Leaf</tissue>
    </source>
</reference>
<evidence type="ECO:0000313" key="6">
    <source>
        <dbReference type="EMBL" id="KAG5401266.1"/>
    </source>
</evidence>
<dbReference type="EMBL" id="JADBGQ010000004">
    <property type="protein sequence ID" value="KAG5401266.1"/>
    <property type="molecule type" value="Genomic_DNA"/>
</dbReference>
<dbReference type="InterPro" id="IPR008502">
    <property type="entry name" value="Prolamin-like"/>
</dbReference>
<dbReference type="PANTHER" id="PTHR31625">
    <property type="match status" value="1"/>
</dbReference>
<dbReference type="SUPFAM" id="SSF52777">
    <property type="entry name" value="CoA-dependent acyltransferases"/>
    <property type="match status" value="1"/>
</dbReference>
<keyword evidence="3" id="KW-0012">Acyltransferase</keyword>
<sequence length="565" mass="62548">MVSNTCFFLFATTALLLALNISGRIIPEATADPTNIAARLNGGGLMECWDALYELKSCTNEIVLFFLNGETKLGAGCCQAVDVITRDCWPSMLTSLGFTSEETNVLRGFCESPNPGGLKVRLTLSTMAVNVIKISRISPETNSVEPLILPLTFFDLLWIKSSPTKRVTFYRLTESSHDAFYSVILPKLERSLSLTLTHFLPLSGHLKWNPQDPKPHIVVFPQDTVSLTVAESSADFSRISDKGLRPEAELRALVPKLPVSSDSASVLSLQITLFPNQGFCIGSADHHAVMDGQTAAKFHKSWAHICKYGTIQQDFHLPTLLDRSIINVPAGLEPKILELMSYLDKDNARSLRLSPFKEVDDDVVRITLEINQENVHKLKERAKNESTYSADLHLSTFVVTFAFVWTCMVKTRGGEPDRPVRFRYAADFRNRLDPPVPETYFGNCVVSVVLDEYKAKMFLGEDGFVNGVKILSDSVKGCGSRGVESIWEQYEEGKKNFKMGTQALSVSGSNQFGMYGSDFGWGRPVNTKISMSARRDGTGGVEIGVSLKKCEMDVFISLFTNGLDN</sequence>
<comment type="caution">
    <text evidence="6">The sequence shown here is derived from an EMBL/GenBank/DDBJ whole genome shotgun (WGS) entry which is preliminary data.</text>
</comment>
<dbReference type="Gene3D" id="3.30.559.10">
    <property type="entry name" value="Chloramphenicol acetyltransferase-like domain"/>
    <property type="match status" value="2"/>
</dbReference>
<dbReference type="Pfam" id="PF05617">
    <property type="entry name" value="Prolamin_like"/>
    <property type="match status" value="1"/>
</dbReference>
<accession>A0ABQ7MRB2</accession>
<evidence type="ECO:0000256" key="4">
    <source>
        <dbReference type="SAM" id="SignalP"/>
    </source>
</evidence>
<keyword evidence="7" id="KW-1185">Reference proteome</keyword>
<dbReference type="Proteomes" id="UP000823674">
    <property type="component" value="Chromosome A04"/>
</dbReference>
<evidence type="ECO:0000259" key="5">
    <source>
        <dbReference type="Pfam" id="PF05617"/>
    </source>
</evidence>
<organism evidence="6 7">
    <name type="scientific">Brassica rapa subsp. trilocularis</name>
    <dbReference type="NCBI Taxonomy" id="1813537"/>
    <lineage>
        <taxon>Eukaryota</taxon>
        <taxon>Viridiplantae</taxon>
        <taxon>Streptophyta</taxon>
        <taxon>Embryophyta</taxon>
        <taxon>Tracheophyta</taxon>
        <taxon>Spermatophyta</taxon>
        <taxon>Magnoliopsida</taxon>
        <taxon>eudicotyledons</taxon>
        <taxon>Gunneridae</taxon>
        <taxon>Pentapetalae</taxon>
        <taxon>rosids</taxon>
        <taxon>malvids</taxon>
        <taxon>Brassicales</taxon>
        <taxon>Brassicaceae</taxon>
        <taxon>Brassiceae</taxon>
        <taxon>Brassica</taxon>
    </lineage>
</organism>
<feature type="chain" id="PRO_5046182338" description="Prolamin-like domain-containing protein" evidence="4">
    <location>
        <begin position="32"/>
        <end position="565"/>
    </location>
</feature>
<evidence type="ECO:0000256" key="1">
    <source>
        <dbReference type="ARBA" id="ARBA00022679"/>
    </source>
</evidence>
<feature type="domain" description="Prolamin-like" evidence="5">
    <location>
        <begin position="47"/>
        <end position="110"/>
    </location>
</feature>
<dbReference type="Pfam" id="PF02458">
    <property type="entry name" value="Transferase"/>
    <property type="match status" value="1"/>
</dbReference>